<protein>
    <submittedName>
        <fullName evidence="2">Uncharacterized protein</fullName>
    </submittedName>
</protein>
<sequence length="93" mass="10526">SYSVCCFKSSCSASTTNNIDGHKSQLSDIVPIFPMITLISMIIFDLPMFTRIFQNFQAAELEEAGMKRAHAWALVSLYKQFEHHLNSSYCKQG</sequence>
<gene>
    <name evidence="2" type="ORF">VP01_2088g1</name>
</gene>
<reference evidence="2 3" key="1">
    <citation type="submission" date="2015-08" db="EMBL/GenBank/DDBJ databases">
        <title>Next Generation Sequencing and Analysis of the Genome of Puccinia sorghi L Schw, the Causal Agent of Maize Common Rust.</title>
        <authorList>
            <person name="Rochi L."/>
            <person name="Burguener G."/>
            <person name="Darino M."/>
            <person name="Turjanski A."/>
            <person name="Kreff E."/>
            <person name="Dieguez M.J."/>
            <person name="Sacco F."/>
        </authorList>
    </citation>
    <scope>NUCLEOTIDE SEQUENCE [LARGE SCALE GENOMIC DNA]</scope>
    <source>
        <strain evidence="2 3">RO10H11247</strain>
    </source>
</reference>
<organism evidence="2 3">
    <name type="scientific">Puccinia sorghi</name>
    <dbReference type="NCBI Taxonomy" id="27349"/>
    <lineage>
        <taxon>Eukaryota</taxon>
        <taxon>Fungi</taxon>
        <taxon>Dikarya</taxon>
        <taxon>Basidiomycota</taxon>
        <taxon>Pucciniomycotina</taxon>
        <taxon>Pucciniomycetes</taxon>
        <taxon>Pucciniales</taxon>
        <taxon>Pucciniaceae</taxon>
        <taxon>Puccinia</taxon>
    </lineage>
</organism>
<dbReference type="AlphaFoldDB" id="A0A0L6VAX2"/>
<keyword evidence="1" id="KW-0812">Transmembrane</keyword>
<dbReference type="VEuPathDB" id="FungiDB:VP01_2088g1"/>
<evidence type="ECO:0000256" key="1">
    <source>
        <dbReference type="SAM" id="Phobius"/>
    </source>
</evidence>
<keyword evidence="3" id="KW-1185">Reference proteome</keyword>
<feature type="transmembrane region" description="Helical" evidence="1">
    <location>
        <begin position="29"/>
        <end position="49"/>
    </location>
</feature>
<accession>A0A0L6VAX2</accession>
<dbReference type="EMBL" id="LAVV01006935">
    <property type="protein sequence ID" value="KNZ57722.1"/>
    <property type="molecule type" value="Genomic_DNA"/>
</dbReference>
<comment type="caution">
    <text evidence="2">The sequence shown here is derived from an EMBL/GenBank/DDBJ whole genome shotgun (WGS) entry which is preliminary data.</text>
</comment>
<proteinExistence type="predicted"/>
<keyword evidence="1" id="KW-0472">Membrane</keyword>
<feature type="non-terminal residue" evidence="2">
    <location>
        <position position="1"/>
    </location>
</feature>
<dbReference type="Proteomes" id="UP000037035">
    <property type="component" value="Unassembled WGS sequence"/>
</dbReference>
<keyword evidence="1" id="KW-1133">Transmembrane helix</keyword>
<evidence type="ECO:0000313" key="2">
    <source>
        <dbReference type="EMBL" id="KNZ57722.1"/>
    </source>
</evidence>
<name>A0A0L6VAX2_9BASI</name>
<dbReference type="OrthoDB" id="10508350at2759"/>
<evidence type="ECO:0000313" key="3">
    <source>
        <dbReference type="Proteomes" id="UP000037035"/>
    </source>
</evidence>